<keyword evidence="1" id="KW-0479">Metal-binding</keyword>
<evidence type="ECO:0000256" key="1">
    <source>
        <dbReference type="ARBA" id="ARBA00022723"/>
    </source>
</evidence>
<organism evidence="4 5">
    <name type="scientific">Nocardioides daeguensis</name>
    <dbReference type="NCBI Taxonomy" id="908359"/>
    <lineage>
        <taxon>Bacteria</taxon>
        <taxon>Bacillati</taxon>
        <taxon>Actinomycetota</taxon>
        <taxon>Actinomycetes</taxon>
        <taxon>Propionibacteriales</taxon>
        <taxon>Nocardioidaceae</taxon>
        <taxon>Nocardioides</taxon>
    </lineage>
</organism>
<keyword evidence="2" id="KW-0378">Hydrolase</keyword>
<comment type="similarity">
    <text evidence="3">Belongs to the metallo-dependent hydrolases superfamily. Phosphotriesterase family.</text>
</comment>
<dbReference type="EMBL" id="BAABBB010000021">
    <property type="protein sequence ID" value="GAA3546839.1"/>
    <property type="molecule type" value="Genomic_DNA"/>
</dbReference>
<dbReference type="PANTHER" id="PTHR10819">
    <property type="entry name" value="PHOSPHOTRIESTERASE-RELATED"/>
    <property type="match status" value="1"/>
</dbReference>
<dbReference type="RefSeq" id="WP_218236953.1">
    <property type="nucleotide sequence ID" value="NZ_BAABBB010000021.1"/>
</dbReference>
<name>A0ABP6WBC2_9ACTN</name>
<dbReference type="PROSITE" id="PS51347">
    <property type="entry name" value="PHOSPHOTRIESTERASE_2"/>
    <property type="match status" value="1"/>
</dbReference>
<protein>
    <submittedName>
        <fullName evidence="4">Phosphotriesterase</fullName>
    </submittedName>
</protein>
<keyword evidence="5" id="KW-1185">Reference proteome</keyword>
<comment type="caution">
    <text evidence="4">The sequence shown here is derived from an EMBL/GenBank/DDBJ whole genome shotgun (WGS) entry which is preliminary data.</text>
</comment>
<dbReference type="Proteomes" id="UP001500301">
    <property type="component" value="Unassembled WGS sequence"/>
</dbReference>
<proteinExistence type="inferred from homology"/>
<evidence type="ECO:0000256" key="2">
    <source>
        <dbReference type="ARBA" id="ARBA00022801"/>
    </source>
</evidence>
<dbReference type="InterPro" id="IPR017947">
    <property type="entry name" value="AryldialkylPase_Zn-BS"/>
</dbReference>
<sequence length="325" mass="35503">MTHQVTTVRGPVPAEELGVTLMHEHVLIDMTREIRHGGILNDVGVAKRELELFRDRGGRTVVDLTVRGLGGDPGALRRISEATGLHIVLGAGFYRHQFLDMALIDQTPTPRLADLITRDLVEGIGATGVRAGIIGEIACDEWITAAEERVFRAAARAHLRTGAAITTHAARWPVGHVQLDLLEEEGVEARYVIIGHSDSVASVDWDGEADVTAYHRTLAARGAYVELDNIRALAPHELERRVRYVRSLIDHGYLHHVLLSHDVAVQAHLRCNGGGGYSFILDEFSALLRAAGTTEQELHTILVDNPRRALSGAARPPVKGERTTS</sequence>
<evidence type="ECO:0000313" key="5">
    <source>
        <dbReference type="Proteomes" id="UP001500301"/>
    </source>
</evidence>
<accession>A0ABP6WBC2</accession>
<evidence type="ECO:0000313" key="4">
    <source>
        <dbReference type="EMBL" id="GAA3546839.1"/>
    </source>
</evidence>
<reference evidence="5" key="1">
    <citation type="journal article" date="2019" name="Int. J. Syst. Evol. Microbiol.">
        <title>The Global Catalogue of Microorganisms (GCM) 10K type strain sequencing project: providing services to taxonomists for standard genome sequencing and annotation.</title>
        <authorList>
            <consortium name="The Broad Institute Genomics Platform"/>
            <consortium name="The Broad Institute Genome Sequencing Center for Infectious Disease"/>
            <person name="Wu L."/>
            <person name="Ma J."/>
        </authorList>
    </citation>
    <scope>NUCLEOTIDE SEQUENCE [LARGE SCALE GENOMIC DNA]</scope>
    <source>
        <strain evidence="5">JCM 17460</strain>
    </source>
</reference>
<dbReference type="PIRSF" id="PIRSF016839">
    <property type="entry name" value="PhP"/>
    <property type="match status" value="1"/>
</dbReference>
<dbReference type="PANTHER" id="PTHR10819:SF3">
    <property type="entry name" value="PHOSPHOTRIESTERASE-RELATED PROTEIN"/>
    <property type="match status" value="1"/>
</dbReference>
<gene>
    <name evidence="4" type="ORF">GCM10022263_37450</name>
</gene>
<dbReference type="InterPro" id="IPR001559">
    <property type="entry name" value="Phosphotriesterase"/>
</dbReference>
<dbReference type="PROSITE" id="PS01322">
    <property type="entry name" value="PHOSPHOTRIESTERASE_1"/>
    <property type="match status" value="1"/>
</dbReference>
<evidence type="ECO:0000256" key="3">
    <source>
        <dbReference type="PROSITE-ProRule" id="PRU00679"/>
    </source>
</evidence>
<comment type="caution">
    <text evidence="3">Lacks conserved residue(s) required for the propagation of feature annotation.</text>
</comment>
<dbReference type="Pfam" id="PF02126">
    <property type="entry name" value="PTE"/>
    <property type="match status" value="1"/>
</dbReference>